<comment type="subcellular location">
    <subcellularLocation>
        <location evidence="1 7">Cell membrane</location>
        <topology evidence="1 7">Multi-pass membrane protein</topology>
    </subcellularLocation>
</comment>
<dbReference type="OrthoDB" id="21828at2"/>
<dbReference type="GO" id="GO:0005886">
    <property type="term" value="C:plasma membrane"/>
    <property type="evidence" value="ECO:0007669"/>
    <property type="project" value="UniProtKB-SubCell"/>
</dbReference>
<dbReference type="InterPro" id="IPR000390">
    <property type="entry name" value="Small_drug/metabolite_transptr"/>
</dbReference>
<proteinExistence type="inferred from homology"/>
<keyword evidence="10" id="KW-1185">Reference proteome</keyword>
<reference evidence="9" key="1">
    <citation type="submission" date="2016-02" db="EMBL/GenBank/DDBJ databases">
        <title>Genome sequence of Bacillus trypoxylicola KCTC 13244(T).</title>
        <authorList>
            <person name="Jeong H."/>
            <person name="Park S.-H."/>
            <person name="Choi S.-K."/>
        </authorList>
    </citation>
    <scope>NUCLEOTIDE SEQUENCE [LARGE SCALE GENOMIC DNA]</scope>
    <source>
        <strain evidence="9">KCTC 13244</strain>
    </source>
</reference>
<dbReference type="EMBL" id="LTAO01000007">
    <property type="protein sequence ID" value="KYG33367.1"/>
    <property type="molecule type" value="Genomic_DNA"/>
</dbReference>
<feature type="transmembrane region" description="Helical" evidence="8">
    <location>
        <begin position="56"/>
        <end position="78"/>
    </location>
</feature>
<feature type="transmembrane region" description="Helical" evidence="8">
    <location>
        <begin position="85"/>
        <end position="103"/>
    </location>
</feature>
<evidence type="ECO:0000313" key="10">
    <source>
        <dbReference type="Proteomes" id="UP000075806"/>
    </source>
</evidence>
<evidence type="ECO:0000256" key="6">
    <source>
        <dbReference type="ARBA" id="ARBA00023136"/>
    </source>
</evidence>
<keyword evidence="5 8" id="KW-1133">Transmembrane helix</keyword>
<dbReference type="PANTHER" id="PTHR30561:SF0">
    <property type="entry name" value="GUANIDINIUM EXPORTER"/>
    <property type="match status" value="1"/>
</dbReference>
<dbReference type="Gene3D" id="1.10.3730.20">
    <property type="match status" value="1"/>
</dbReference>
<dbReference type="InterPro" id="IPR045324">
    <property type="entry name" value="Small_multidrug_res"/>
</dbReference>
<keyword evidence="4 7" id="KW-0812">Transmembrane</keyword>
<feature type="transmembrane region" description="Helical" evidence="8">
    <location>
        <begin position="6"/>
        <end position="24"/>
    </location>
</feature>
<name>A0A162ENU1_9BACI</name>
<dbReference type="AlphaFoldDB" id="A0A162ENU1"/>
<dbReference type="FunFam" id="1.10.3730.20:FF:000001">
    <property type="entry name" value="Quaternary ammonium compound resistance transporter SugE"/>
    <property type="match status" value="1"/>
</dbReference>
<gene>
    <name evidence="9" type="ORF">AZF04_16775</name>
</gene>
<evidence type="ECO:0000256" key="5">
    <source>
        <dbReference type="ARBA" id="ARBA00022989"/>
    </source>
</evidence>
<evidence type="ECO:0000256" key="7">
    <source>
        <dbReference type="RuleBase" id="RU003942"/>
    </source>
</evidence>
<dbReference type="RefSeq" id="WP_061947907.1">
    <property type="nucleotide sequence ID" value="NZ_LTAO01000007.1"/>
</dbReference>
<evidence type="ECO:0000256" key="4">
    <source>
        <dbReference type="ARBA" id="ARBA00022692"/>
    </source>
</evidence>
<feature type="transmembrane region" description="Helical" evidence="8">
    <location>
        <begin position="31"/>
        <end position="50"/>
    </location>
</feature>
<organism evidence="9 10">
    <name type="scientific">Alkalihalobacillus trypoxylicola</name>
    <dbReference type="NCBI Taxonomy" id="519424"/>
    <lineage>
        <taxon>Bacteria</taxon>
        <taxon>Bacillati</taxon>
        <taxon>Bacillota</taxon>
        <taxon>Bacilli</taxon>
        <taxon>Bacillales</taxon>
        <taxon>Bacillaceae</taxon>
        <taxon>Alkalihalobacillus</taxon>
    </lineage>
</organism>
<sequence length="105" mass="11477">MSWFFLIFAGIFEVIGVTGIQIMTKGQKQRGLVILIIGFTISFLMLGFAMESIPLGVAYAVWTGIGTVGSTIVGMLYYNESHDKLRLLFISFVVIAVVGLRVVSP</sequence>
<keyword evidence="2" id="KW-0813">Transport</keyword>
<evidence type="ECO:0000256" key="8">
    <source>
        <dbReference type="SAM" id="Phobius"/>
    </source>
</evidence>
<dbReference type="GO" id="GO:0022857">
    <property type="term" value="F:transmembrane transporter activity"/>
    <property type="evidence" value="ECO:0007669"/>
    <property type="project" value="InterPro"/>
</dbReference>
<protein>
    <submittedName>
        <fullName evidence="9">Multidrug resistance protein SMR</fullName>
    </submittedName>
</protein>
<keyword evidence="6 8" id="KW-0472">Membrane</keyword>
<dbReference type="InterPro" id="IPR037185">
    <property type="entry name" value="EmrE-like"/>
</dbReference>
<evidence type="ECO:0000256" key="1">
    <source>
        <dbReference type="ARBA" id="ARBA00004651"/>
    </source>
</evidence>
<dbReference type="Proteomes" id="UP000075806">
    <property type="component" value="Unassembled WGS sequence"/>
</dbReference>
<keyword evidence="3" id="KW-1003">Cell membrane</keyword>
<comment type="caution">
    <text evidence="9">The sequence shown here is derived from an EMBL/GenBank/DDBJ whole genome shotgun (WGS) entry which is preliminary data.</text>
</comment>
<comment type="similarity">
    <text evidence="7">Belongs to the drug/metabolite transporter (DMT) superfamily. Small multidrug resistance (SMR) (TC 2.A.7.1) family.</text>
</comment>
<evidence type="ECO:0000256" key="3">
    <source>
        <dbReference type="ARBA" id="ARBA00022475"/>
    </source>
</evidence>
<dbReference type="STRING" id="519424.AZF04_16775"/>
<dbReference type="PANTHER" id="PTHR30561">
    <property type="entry name" value="SMR FAMILY PROTON-DEPENDENT DRUG EFFLUX TRANSPORTER SUGE"/>
    <property type="match status" value="1"/>
</dbReference>
<accession>A0A162ENU1</accession>
<evidence type="ECO:0000313" key="9">
    <source>
        <dbReference type="EMBL" id="KYG33367.1"/>
    </source>
</evidence>
<dbReference type="Pfam" id="PF00893">
    <property type="entry name" value="Multi_Drug_Res"/>
    <property type="match status" value="1"/>
</dbReference>
<dbReference type="SUPFAM" id="SSF103481">
    <property type="entry name" value="Multidrug resistance efflux transporter EmrE"/>
    <property type="match status" value="1"/>
</dbReference>
<evidence type="ECO:0000256" key="2">
    <source>
        <dbReference type="ARBA" id="ARBA00022448"/>
    </source>
</evidence>